<evidence type="ECO:0000313" key="3">
    <source>
        <dbReference type="EMBL" id="MBK3518472.1"/>
    </source>
</evidence>
<keyword evidence="1" id="KW-0812">Transmembrane</keyword>
<dbReference type="InterPro" id="IPR051790">
    <property type="entry name" value="Cytochrome_c-biogenesis_DsbD"/>
</dbReference>
<dbReference type="NCBIfam" id="NF040495">
    <property type="entry name" value="tranport_ArsG"/>
    <property type="match status" value="1"/>
</dbReference>
<feature type="transmembrane region" description="Helical" evidence="1">
    <location>
        <begin position="132"/>
        <end position="157"/>
    </location>
</feature>
<evidence type="ECO:0000313" key="4">
    <source>
        <dbReference type="Proteomes" id="UP000605676"/>
    </source>
</evidence>
<feature type="transmembrane region" description="Helical" evidence="1">
    <location>
        <begin position="98"/>
        <end position="120"/>
    </location>
</feature>
<proteinExistence type="predicted"/>
<feature type="domain" description="Urease accessory protein UreH-like transmembrane" evidence="2">
    <location>
        <begin position="18"/>
        <end position="225"/>
    </location>
</feature>
<comment type="caution">
    <text evidence="3">The sequence shown here is derived from an EMBL/GenBank/DDBJ whole genome shotgun (WGS) entry which is preliminary data.</text>
</comment>
<sequence>MEILQNLLESTQIPILSAFLLGLMTAVSPCPMATNITAIGFISKDIKSKKRVFVNGIVYTLGRAISYTGLGLIFFFGLSQFQLSGFFQEWGEKLLGPLLIIIGLFMLGLIKIAIPGLNYLNEKLEKKASNGYWGALLLGIVFALAFCPYSGVLYFGMLIPITVASASGLYLPIIFAIATGIPVIIFAWLLAYSVGSLGNFYNKMKNFEIWFRRVIATLFIGIGVYFVVTLLL</sequence>
<dbReference type="PANTHER" id="PTHR31272:SF4">
    <property type="entry name" value="CYTOCHROME C-TYPE BIOGENESIS PROTEIN HI_1454-RELATED"/>
    <property type="match status" value="1"/>
</dbReference>
<keyword evidence="4" id="KW-1185">Reference proteome</keyword>
<dbReference type="EMBL" id="JAENRR010000034">
    <property type="protein sequence ID" value="MBK3518472.1"/>
    <property type="molecule type" value="Genomic_DNA"/>
</dbReference>
<gene>
    <name evidence="3" type="ORF">JIV24_14100</name>
</gene>
<evidence type="ECO:0000259" key="2">
    <source>
        <dbReference type="Pfam" id="PF13386"/>
    </source>
</evidence>
<feature type="transmembrane region" description="Helical" evidence="1">
    <location>
        <begin position="169"/>
        <end position="190"/>
    </location>
</feature>
<keyword evidence="1" id="KW-0472">Membrane</keyword>
<reference evidence="3 4" key="1">
    <citation type="submission" date="2021-01" db="EMBL/GenBank/DDBJ databases">
        <title>Carboxyliciviraga sp.nov., isolated from coastal sediments.</title>
        <authorList>
            <person name="Lu D."/>
            <person name="Zhang T."/>
        </authorList>
    </citation>
    <scope>NUCLEOTIDE SEQUENCE [LARGE SCALE GENOMIC DNA]</scope>
    <source>
        <strain evidence="3 4">N1Y132</strain>
    </source>
</reference>
<feature type="transmembrane region" description="Helical" evidence="1">
    <location>
        <begin position="210"/>
        <end position="231"/>
    </location>
</feature>
<feature type="transmembrane region" description="Helical" evidence="1">
    <location>
        <begin position="53"/>
        <end position="78"/>
    </location>
</feature>
<dbReference type="Pfam" id="PF13386">
    <property type="entry name" value="DsbD_2"/>
    <property type="match status" value="1"/>
</dbReference>
<protein>
    <submittedName>
        <fullName evidence="3">Sulfite exporter TauE/SafE family protein</fullName>
    </submittedName>
</protein>
<accession>A0ABS1HLC4</accession>
<feature type="transmembrane region" description="Helical" evidence="1">
    <location>
        <begin position="15"/>
        <end position="41"/>
    </location>
</feature>
<keyword evidence="1" id="KW-1133">Transmembrane helix</keyword>
<dbReference type="RefSeq" id="WP_200465699.1">
    <property type="nucleotide sequence ID" value="NZ_JAENRR010000034.1"/>
</dbReference>
<dbReference type="Proteomes" id="UP000605676">
    <property type="component" value="Unassembled WGS sequence"/>
</dbReference>
<evidence type="ECO:0000256" key="1">
    <source>
        <dbReference type="SAM" id="Phobius"/>
    </source>
</evidence>
<name>A0ABS1HLC4_9BACT</name>
<organism evidence="3 4">
    <name type="scientific">Carboxylicivirga marina</name>
    <dbReference type="NCBI Taxonomy" id="2800988"/>
    <lineage>
        <taxon>Bacteria</taxon>
        <taxon>Pseudomonadati</taxon>
        <taxon>Bacteroidota</taxon>
        <taxon>Bacteroidia</taxon>
        <taxon>Marinilabiliales</taxon>
        <taxon>Marinilabiliaceae</taxon>
        <taxon>Carboxylicivirga</taxon>
    </lineage>
</organism>
<dbReference type="InterPro" id="IPR039447">
    <property type="entry name" value="UreH-like_TM_dom"/>
</dbReference>
<dbReference type="PANTHER" id="PTHR31272">
    <property type="entry name" value="CYTOCHROME C-TYPE BIOGENESIS PROTEIN HI_1454-RELATED"/>
    <property type="match status" value="1"/>
</dbReference>